<feature type="non-terminal residue" evidence="1">
    <location>
        <position position="145"/>
    </location>
</feature>
<organism evidence="1 2">
    <name type="scientific">Exophiala aquamarina CBS 119918</name>
    <dbReference type="NCBI Taxonomy" id="1182545"/>
    <lineage>
        <taxon>Eukaryota</taxon>
        <taxon>Fungi</taxon>
        <taxon>Dikarya</taxon>
        <taxon>Ascomycota</taxon>
        <taxon>Pezizomycotina</taxon>
        <taxon>Eurotiomycetes</taxon>
        <taxon>Chaetothyriomycetidae</taxon>
        <taxon>Chaetothyriales</taxon>
        <taxon>Herpotrichiellaceae</taxon>
        <taxon>Exophiala</taxon>
    </lineage>
</organism>
<reference evidence="1 2" key="1">
    <citation type="submission" date="2013-03" db="EMBL/GenBank/DDBJ databases">
        <title>The Genome Sequence of Exophiala aquamarina CBS 119918.</title>
        <authorList>
            <consortium name="The Broad Institute Genomics Platform"/>
            <person name="Cuomo C."/>
            <person name="de Hoog S."/>
            <person name="Gorbushina A."/>
            <person name="Walker B."/>
            <person name="Young S.K."/>
            <person name="Zeng Q."/>
            <person name="Gargeya S."/>
            <person name="Fitzgerald M."/>
            <person name="Haas B."/>
            <person name="Abouelleil A."/>
            <person name="Allen A.W."/>
            <person name="Alvarado L."/>
            <person name="Arachchi H.M."/>
            <person name="Berlin A.M."/>
            <person name="Chapman S.B."/>
            <person name="Gainer-Dewar J."/>
            <person name="Goldberg J."/>
            <person name="Griggs A."/>
            <person name="Gujja S."/>
            <person name="Hansen M."/>
            <person name="Howarth C."/>
            <person name="Imamovic A."/>
            <person name="Ireland A."/>
            <person name="Larimer J."/>
            <person name="McCowan C."/>
            <person name="Murphy C."/>
            <person name="Pearson M."/>
            <person name="Poon T.W."/>
            <person name="Priest M."/>
            <person name="Roberts A."/>
            <person name="Saif S."/>
            <person name="Shea T."/>
            <person name="Sisk P."/>
            <person name="Sykes S."/>
            <person name="Wortman J."/>
            <person name="Nusbaum C."/>
            <person name="Birren B."/>
        </authorList>
    </citation>
    <scope>NUCLEOTIDE SEQUENCE [LARGE SCALE GENOMIC DNA]</scope>
    <source>
        <strain evidence="1 2">CBS 119918</strain>
    </source>
</reference>
<dbReference type="Gene3D" id="2.40.50.140">
    <property type="entry name" value="Nucleic acid-binding proteins"/>
    <property type="match status" value="1"/>
</dbReference>
<dbReference type="OrthoDB" id="5275361at2759"/>
<name>A0A072Q3U5_9EURO</name>
<accession>A0A072Q3U5</accession>
<dbReference type="GeneID" id="25275504"/>
<dbReference type="GO" id="GO:0016233">
    <property type="term" value="P:telomere capping"/>
    <property type="evidence" value="ECO:0007669"/>
    <property type="project" value="InterPro"/>
</dbReference>
<gene>
    <name evidence="1" type="ORF">A1O9_00553</name>
</gene>
<comment type="caution">
    <text evidence="1">The sequence shown here is derived from an EMBL/GenBank/DDBJ whole genome shotgun (WGS) entry which is preliminary data.</text>
</comment>
<dbReference type="GO" id="GO:1990879">
    <property type="term" value="C:CST complex"/>
    <property type="evidence" value="ECO:0007669"/>
    <property type="project" value="InterPro"/>
</dbReference>
<dbReference type="InterPro" id="IPR024222">
    <property type="entry name" value="Ten1_fungal"/>
</dbReference>
<dbReference type="Pfam" id="PF12658">
    <property type="entry name" value="Ten1"/>
    <property type="match status" value="1"/>
</dbReference>
<dbReference type="GO" id="GO:0043047">
    <property type="term" value="F:single-stranded telomeric DNA binding"/>
    <property type="evidence" value="ECO:0007669"/>
    <property type="project" value="InterPro"/>
</dbReference>
<dbReference type="InterPro" id="IPR012340">
    <property type="entry name" value="NA-bd_OB-fold"/>
</dbReference>
<dbReference type="RefSeq" id="XP_013265170.1">
    <property type="nucleotide sequence ID" value="XM_013409716.1"/>
</dbReference>
<dbReference type="EMBL" id="AMGV01000001">
    <property type="protein sequence ID" value="KEF62580.1"/>
    <property type="molecule type" value="Genomic_DNA"/>
</dbReference>
<evidence type="ECO:0000313" key="1">
    <source>
        <dbReference type="EMBL" id="KEF62580.1"/>
    </source>
</evidence>
<dbReference type="Proteomes" id="UP000027920">
    <property type="component" value="Unassembled WGS sequence"/>
</dbReference>
<sequence>AATSAPAPSRFVFISELSSLPSDTKVRCLGCVVRYDLAEGRLLLEHAFPKLVQSRYQIWVDVNLVLESIDPQALYQGSWVNIIGYTRHTPSLGESKDGPEQQNSEQCLTLQAVLIWDAGPLQINDYTSTLEEQRLIQRRSKAGHS</sequence>
<keyword evidence="2" id="KW-1185">Reference proteome</keyword>
<evidence type="ECO:0008006" key="3">
    <source>
        <dbReference type="Google" id="ProtNLM"/>
    </source>
</evidence>
<dbReference type="VEuPathDB" id="FungiDB:A1O9_00553"/>
<dbReference type="AlphaFoldDB" id="A0A072Q3U5"/>
<protein>
    <recommendedName>
        <fullName evidence="3">CST complex subunit Ten1</fullName>
    </recommendedName>
</protein>
<feature type="non-terminal residue" evidence="1">
    <location>
        <position position="1"/>
    </location>
</feature>
<proteinExistence type="predicted"/>
<dbReference type="HOGENOM" id="CLU_102601_1_0_1"/>
<evidence type="ECO:0000313" key="2">
    <source>
        <dbReference type="Proteomes" id="UP000027920"/>
    </source>
</evidence>